<organism evidence="2 3">
    <name type="scientific">Pseudobacillus wudalianchiensis</name>
    <dbReference type="NCBI Taxonomy" id="1743143"/>
    <lineage>
        <taxon>Bacteria</taxon>
        <taxon>Bacillati</taxon>
        <taxon>Bacillota</taxon>
        <taxon>Bacilli</taxon>
        <taxon>Bacillales</taxon>
        <taxon>Bacillaceae</taxon>
        <taxon>Pseudobacillus</taxon>
    </lineage>
</organism>
<evidence type="ECO:0000313" key="3">
    <source>
        <dbReference type="Proteomes" id="UP000092578"/>
    </source>
</evidence>
<keyword evidence="3" id="KW-1185">Reference proteome</keyword>
<feature type="transmembrane region" description="Helical" evidence="1">
    <location>
        <begin position="105"/>
        <end position="125"/>
    </location>
</feature>
<accession>A0A1B9AG31</accession>
<keyword evidence="1" id="KW-0812">Transmembrane</keyword>
<comment type="caution">
    <text evidence="2">The sequence shown here is derived from an EMBL/GenBank/DDBJ whole genome shotgun (WGS) entry which is preliminary data.</text>
</comment>
<protein>
    <submittedName>
        <fullName evidence="2">ECF transporter S component</fullName>
    </submittedName>
</protein>
<proteinExistence type="predicted"/>
<dbReference type="EMBL" id="MAYT01000029">
    <property type="protein sequence ID" value="OCA82794.1"/>
    <property type="molecule type" value="Genomic_DNA"/>
</dbReference>
<keyword evidence="1" id="KW-0472">Membrane</keyword>
<dbReference type="Gene3D" id="1.10.1760.20">
    <property type="match status" value="1"/>
</dbReference>
<dbReference type="Proteomes" id="UP000092578">
    <property type="component" value="Unassembled WGS sequence"/>
</dbReference>
<name>A0A1B9AG31_9BACI</name>
<keyword evidence="1" id="KW-1133">Transmembrane helix</keyword>
<dbReference type="GO" id="GO:0022857">
    <property type="term" value="F:transmembrane transporter activity"/>
    <property type="evidence" value="ECO:0007669"/>
    <property type="project" value="InterPro"/>
</dbReference>
<gene>
    <name evidence="2" type="ORF">A8F95_13720</name>
</gene>
<dbReference type="AlphaFoldDB" id="A0A1B9AG31"/>
<reference evidence="3" key="1">
    <citation type="submission" date="2016-05" db="EMBL/GenBank/DDBJ databases">
        <authorList>
            <person name="Liu B."/>
            <person name="Wang J."/>
            <person name="Zhu Y."/>
            <person name="Liu G."/>
            <person name="Chen Q."/>
            <person name="Chen Z."/>
            <person name="Lan J."/>
            <person name="Che J."/>
            <person name="Ge C."/>
            <person name="Shi H."/>
            <person name="Pan Z."/>
            <person name="Liu X."/>
        </authorList>
    </citation>
    <scope>NUCLEOTIDE SEQUENCE [LARGE SCALE GENOMIC DNA]</scope>
    <source>
        <strain evidence="3">FJAT-27215</strain>
    </source>
</reference>
<feature type="transmembrane region" description="Helical" evidence="1">
    <location>
        <begin position="132"/>
        <end position="154"/>
    </location>
</feature>
<feature type="transmembrane region" description="Helical" evidence="1">
    <location>
        <begin position="47"/>
        <end position="68"/>
    </location>
</feature>
<evidence type="ECO:0000256" key="1">
    <source>
        <dbReference type="SAM" id="Phobius"/>
    </source>
</evidence>
<evidence type="ECO:0000313" key="2">
    <source>
        <dbReference type="EMBL" id="OCA82794.1"/>
    </source>
</evidence>
<dbReference type="Pfam" id="PF12822">
    <property type="entry name" value="ECF_trnsprt"/>
    <property type="match status" value="1"/>
</dbReference>
<dbReference type="InterPro" id="IPR024529">
    <property type="entry name" value="ECF_trnsprt_substrate-spec"/>
</dbReference>
<sequence length="170" mass="18088">MAKERKIKVKVKRISWLALFTALSVVGGMIKVPAILASVALDSFPALLAAGLLGAGPGALVAAFGHLLSALTGGMPMGPFHFLIAAEMAGAVWLFAKIYHSHKRIAAIITFIVLNGFVLPVPFIFAMGWEFYVAIVPSLVVASVLNSVLAWVALPRLQTLFEKHFGGVHV</sequence>